<proteinExistence type="predicted"/>
<comment type="caution">
    <text evidence="1">The sequence shown here is derived from an EMBL/GenBank/DDBJ whole genome shotgun (WGS) entry which is preliminary data.</text>
</comment>
<organism evidence="1 2">
    <name type="scientific">Halomonas koreensis</name>
    <dbReference type="NCBI Taxonomy" id="245385"/>
    <lineage>
        <taxon>Bacteria</taxon>
        <taxon>Pseudomonadati</taxon>
        <taxon>Pseudomonadota</taxon>
        <taxon>Gammaproteobacteria</taxon>
        <taxon>Oceanospirillales</taxon>
        <taxon>Halomonadaceae</taxon>
        <taxon>Halomonas</taxon>
    </lineage>
</organism>
<gene>
    <name evidence="1" type="ORF">QC818_05595</name>
</gene>
<dbReference type="EMBL" id="JARWAK010000003">
    <property type="protein sequence ID" value="MDR5866258.1"/>
    <property type="molecule type" value="Genomic_DNA"/>
</dbReference>
<evidence type="ECO:0000313" key="2">
    <source>
        <dbReference type="Proteomes" id="UP001264519"/>
    </source>
</evidence>
<keyword evidence="2" id="KW-1185">Reference proteome</keyword>
<protein>
    <submittedName>
        <fullName evidence="1">Uncharacterized protein</fullName>
    </submittedName>
</protein>
<name>A0ABU1G161_9GAMM</name>
<sequence length="82" mass="9448">MSFKKNLPNIELPKKSSTAWVAIALEEISEAIDFIDLGDDSMTPIQKIIWERYKRSTVQFAHDMMLAEKNINEIKNRLGVKP</sequence>
<evidence type="ECO:0000313" key="1">
    <source>
        <dbReference type="EMBL" id="MDR5866258.1"/>
    </source>
</evidence>
<dbReference type="RefSeq" id="WP_309651859.1">
    <property type="nucleotide sequence ID" value="NZ_JARWAK010000003.1"/>
</dbReference>
<reference evidence="1 2" key="1">
    <citation type="submission" date="2023-04" db="EMBL/GenBank/DDBJ databases">
        <title>A long-awaited taxogenomic arrangement of the family Halomonadaceae.</title>
        <authorList>
            <person name="De La Haba R."/>
            <person name="Chuvochina M."/>
            <person name="Wittouck S."/>
            <person name="Arahal D.R."/>
            <person name="Sanchez-Porro C."/>
            <person name="Hugenholtz P."/>
            <person name="Ventosa A."/>
        </authorList>
    </citation>
    <scope>NUCLEOTIDE SEQUENCE [LARGE SCALE GENOMIC DNA]</scope>
    <source>
        <strain evidence="1 2">DSM 23530</strain>
    </source>
</reference>
<accession>A0ABU1G161</accession>
<dbReference type="Proteomes" id="UP001264519">
    <property type="component" value="Unassembled WGS sequence"/>
</dbReference>